<comment type="catalytic activity">
    <reaction evidence="6">
        <text>precorrin-2 + NAD(+) = sirohydrochlorin + NADH + 2 H(+)</text>
        <dbReference type="Rhea" id="RHEA:15613"/>
        <dbReference type="ChEBI" id="CHEBI:15378"/>
        <dbReference type="ChEBI" id="CHEBI:57540"/>
        <dbReference type="ChEBI" id="CHEBI:57945"/>
        <dbReference type="ChEBI" id="CHEBI:58351"/>
        <dbReference type="ChEBI" id="CHEBI:58827"/>
        <dbReference type="EC" id="1.3.1.76"/>
    </reaction>
</comment>
<dbReference type="Pfam" id="PF00590">
    <property type="entry name" value="TP_methylase"/>
    <property type="match status" value="1"/>
</dbReference>
<reference evidence="10 11" key="1">
    <citation type="journal article" date="2005" name="Nucleic Acids Res.">
        <title>The genome sequence of Xanthomonas oryzae pathovar oryzae KACC10331, the bacterial blight pathogen of rice.</title>
        <authorList>
            <person name="Lee B.M."/>
            <person name="Park Y.J."/>
            <person name="Park D.S."/>
            <person name="Kang H.W."/>
            <person name="Kim J.G."/>
            <person name="Song E.S."/>
            <person name="Park I.C."/>
            <person name="Yoon U.H."/>
            <person name="Hahn J.H."/>
            <person name="Koo B.S."/>
            <person name="Lee G.B."/>
            <person name="Kim H."/>
            <person name="Park H.S."/>
            <person name="Yoon K.O."/>
            <person name="Kim J.H."/>
            <person name="Jung C.H."/>
            <person name="Koh N.H."/>
            <person name="Seo J.S."/>
            <person name="Go S.J."/>
        </authorList>
    </citation>
    <scope>NUCLEOTIDE SEQUENCE [LARGE SCALE GENOMIC DNA]</scope>
    <source>
        <strain evidence="11">KACC10331 / KXO85</strain>
    </source>
</reference>
<dbReference type="SUPFAM" id="SSF51735">
    <property type="entry name" value="NAD(P)-binding Rossmann-fold domains"/>
    <property type="match status" value="1"/>
</dbReference>
<evidence type="ECO:0000256" key="5">
    <source>
        <dbReference type="ARBA" id="ARBA00023244"/>
    </source>
</evidence>
<dbReference type="EMBL" id="AE013598">
    <property type="protein sequence ID" value="AAW76356.1"/>
    <property type="molecule type" value="Genomic_DNA"/>
</dbReference>
<dbReference type="GO" id="GO:0019354">
    <property type="term" value="P:siroheme biosynthetic process"/>
    <property type="evidence" value="ECO:0007669"/>
    <property type="project" value="UniProtKB-UniPathway"/>
</dbReference>
<protein>
    <recommendedName>
        <fullName evidence="2">precorrin-2 dehydrogenase</fullName>
        <ecNumber evidence="2">1.3.1.76</ecNumber>
    </recommendedName>
</protein>
<dbReference type="Pfam" id="PF13241">
    <property type="entry name" value="NAD_binding_7"/>
    <property type="match status" value="1"/>
</dbReference>
<dbReference type="InterPro" id="IPR000878">
    <property type="entry name" value="4pyrrol_Mease"/>
</dbReference>
<dbReference type="Gene3D" id="3.40.50.720">
    <property type="entry name" value="NAD(P)-binding Rossmann-like Domain"/>
    <property type="match status" value="1"/>
</dbReference>
<dbReference type="NCBIfam" id="TIGR01470">
    <property type="entry name" value="cysG_Nterm"/>
    <property type="match status" value="1"/>
</dbReference>
<dbReference type="Gene3D" id="1.10.8.210">
    <property type="entry name" value="Sirohaem synthase, dimerisation domain"/>
    <property type="match status" value="1"/>
</dbReference>
<dbReference type="InterPro" id="IPR035996">
    <property type="entry name" value="4pyrrol_Methylase_sf"/>
</dbReference>
<evidence type="ECO:0000259" key="7">
    <source>
        <dbReference type="Pfam" id="PF00590"/>
    </source>
</evidence>
<dbReference type="InterPro" id="IPR006367">
    <property type="entry name" value="Sirohaem_synthase_N"/>
</dbReference>
<dbReference type="Proteomes" id="UP000006735">
    <property type="component" value="Chromosome"/>
</dbReference>
<feature type="domain" description="Sirohaem synthase dimerisation" evidence="8">
    <location>
        <begin position="165"/>
        <end position="222"/>
    </location>
</feature>
<evidence type="ECO:0000313" key="10">
    <source>
        <dbReference type="EMBL" id="AAW76356.1"/>
    </source>
</evidence>
<dbReference type="InterPro" id="IPR028161">
    <property type="entry name" value="Met8-like"/>
</dbReference>
<dbReference type="Pfam" id="PF14824">
    <property type="entry name" value="Sirohm_synth_M"/>
    <property type="match status" value="1"/>
</dbReference>
<dbReference type="PANTHER" id="PTHR35330:SF1">
    <property type="entry name" value="SIROHEME BIOSYNTHESIS PROTEIN MET8"/>
    <property type="match status" value="1"/>
</dbReference>
<evidence type="ECO:0000256" key="3">
    <source>
        <dbReference type="ARBA" id="ARBA00023002"/>
    </source>
</evidence>
<evidence type="ECO:0000313" key="11">
    <source>
        <dbReference type="Proteomes" id="UP000006735"/>
    </source>
</evidence>
<name>Q5GY65_XANOR</name>
<keyword evidence="3" id="KW-0560">Oxidoreductase</keyword>
<dbReference type="InterPro" id="IPR028281">
    <property type="entry name" value="Sirohaem_synthase_central"/>
</dbReference>
<evidence type="ECO:0000259" key="9">
    <source>
        <dbReference type="Pfam" id="PF14824"/>
    </source>
</evidence>
<dbReference type="STRING" id="291331.XOO3102"/>
<evidence type="ECO:0000256" key="6">
    <source>
        <dbReference type="ARBA" id="ARBA00047561"/>
    </source>
</evidence>
<sequence>MHHAVGASHLFGVCVMPLFPLFANLQGRAVLVIGGGDVATRKVLALLKAEAHIRLYAHALSPELAVLMQAGRFEQLVGEFDPAWIDDVWLVVAATDDTDLNQRVAAAAGARHRLVNVVDDAELSTYQVPAIVDRDPLVIAISSAGAAPMLARRLRERLERELHASVGTLAALFAQHRERIRQRLPDMNRRRRWFDRVIDGQVPQLLQAGETAAAHAAFATALEAVDSVPARGSVQWVGAGPGDPGLLTLNALRALNLADVLLLASDVPAAVVELARRDAQRQPWPATPADQQATLLELIGAGLHVVILRLGSGDAIPAALAAALHAQGAVSARVPGLPVP</sequence>
<dbReference type="Gene3D" id="3.40.1010.10">
    <property type="entry name" value="Cobalt-precorrin-4 Transmethylase, Domain 1"/>
    <property type="match status" value="1"/>
</dbReference>
<comment type="pathway">
    <text evidence="1">Porphyrin-containing compound metabolism; siroheme biosynthesis; sirohydrochlorin from precorrin-2: step 1/1.</text>
</comment>
<proteinExistence type="predicted"/>
<organism evidence="10 11">
    <name type="scientific">Xanthomonas oryzae pv. oryzae (strain KACC10331 / KXO85)</name>
    <dbReference type="NCBI Taxonomy" id="291331"/>
    <lineage>
        <taxon>Bacteria</taxon>
        <taxon>Pseudomonadati</taxon>
        <taxon>Pseudomonadota</taxon>
        <taxon>Gammaproteobacteria</taxon>
        <taxon>Lysobacterales</taxon>
        <taxon>Lysobacteraceae</taxon>
        <taxon>Xanthomonas</taxon>
    </lineage>
</organism>
<dbReference type="UniPathway" id="UPA00262">
    <property type="reaction ID" value="UER00222"/>
</dbReference>
<keyword evidence="4" id="KW-0520">NAD</keyword>
<evidence type="ECO:0000256" key="4">
    <source>
        <dbReference type="ARBA" id="ARBA00023027"/>
    </source>
</evidence>
<dbReference type="GO" id="GO:0043115">
    <property type="term" value="F:precorrin-2 dehydrogenase activity"/>
    <property type="evidence" value="ECO:0007669"/>
    <property type="project" value="UniProtKB-EC"/>
</dbReference>
<feature type="domain" description="Tetrapyrrole methylase" evidence="7">
    <location>
        <begin position="237"/>
        <end position="319"/>
    </location>
</feature>
<dbReference type="AlphaFoldDB" id="Q5GY65"/>
<dbReference type="InterPro" id="IPR037115">
    <property type="entry name" value="Sirohaem_synt_dimer_dom_sf"/>
</dbReference>
<evidence type="ECO:0000259" key="8">
    <source>
        <dbReference type="Pfam" id="PF10414"/>
    </source>
</evidence>
<dbReference type="InterPro" id="IPR019478">
    <property type="entry name" value="Sirohaem_synthase_dimer_dom"/>
</dbReference>
<gene>
    <name evidence="10" type="primary">cysG</name>
    <name evidence="10" type="ordered locus">XOO3102</name>
</gene>
<keyword evidence="5" id="KW-0627">Porphyrin biosynthesis</keyword>
<feature type="domain" description="Siroheme synthase central" evidence="9">
    <location>
        <begin position="134"/>
        <end position="160"/>
    </location>
</feature>
<dbReference type="EC" id="1.3.1.76" evidence="2"/>
<keyword evidence="11" id="KW-1185">Reference proteome</keyword>
<dbReference type="SUPFAM" id="SSF75615">
    <property type="entry name" value="Siroheme synthase middle domains-like"/>
    <property type="match status" value="1"/>
</dbReference>
<dbReference type="Pfam" id="PF10414">
    <property type="entry name" value="CysG_dimeriser"/>
    <property type="match status" value="1"/>
</dbReference>
<dbReference type="Gene3D" id="3.30.160.110">
    <property type="entry name" value="Siroheme synthase, domain 2"/>
    <property type="match status" value="1"/>
</dbReference>
<dbReference type="HOGENOM" id="CLU_011276_2_0_6"/>
<dbReference type="GO" id="GO:0004325">
    <property type="term" value="F:ferrochelatase activity"/>
    <property type="evidence" value="ECO:0007669"/>
    <property type="project" value="InterPro"/>
</dbReference>
<dbReference type="KEGG" id="xoo:XOO3102"/>
<dbReference type="InterPro" id="IPR036291">
    <property type="entry name" value="NAD(P)-bd_dom_sf"/>
</dbReference>
<evidence type="ECO:0000256" key="1">
    <source>
        <dbReference type="ARBA" id="ARBA00005010"/>
    </source>
</evidence>
<dbReference type="GO" id="GO:0008168">
    <property type="term" value="F:methyltransferase activity"/>
    <property type="evidence" value="ECO:0007669"/>
    <property type="project" value="InterPro"/>
</dbReference>
<dbReference type="SUPFAM" id="SSF53790">
    <property type="entry name" value="Tetrapyrrole methylase"/>
    <property type="match status" value="1"/>
</dbReference>
<accession>Q5GY65</accession>
<dbReference type="PANTHER" id="PTHR35330">
    <property type="entry name" value="SIROHEME BIOSYNTHESIS PROTEIN MET8"/>
    <property type="match status" value="1"/>
</dbReference>
<dbReference type="InterPro" id="IPR014777">
    <property type="entry name" value="4pyrrole_Mease_sub1"/>
</dbReference>
<evidence type="ECO:0000256" key="2">
    <source>
        <dbReference type="ARBA" id="ARBA00012400"/>
    </source>
</evidence>